<dbReference type="InterPro" id="IPR051575">
    <property type="entry name" value="Myb-like_DNA-bd"/>
</dbReference>
<proteinExistence type="predicted"/>
<evidence type="ECO:0000256" key="1">
    <source>
        <dbReference type="ARBA" id="ARBA00023015"/>
    </source>
</evidence>
<name>A0A1J4JAB3_9EUKA</name>
<dbReference type="GeneID" id="94846304"/>
<dbReference type="GO" id="GO:0019185">
    <property type="term" value="C:snRNA-activating protein complex"/>
    <property type="evidence" value="ECO:0007669"/>
    <property type="project" value="TreeGrafter"/>
</dbReference>
<gene>
    <name evidence="7" type="ORF">TRFO_37731</name>
</gene>
<dbReference type="GO" id="GO:0000978">
    <property type="term" value="F:RNA polymerase II cis-regulatory region sequence-specific DNA binding"/>
    <property type="evidence" value="ECO:0007669"/>
    <property type="project" value="TreeGrafter"/>
</dbReference>
<dbReference type="PANTHER" id="PTHR46621">
    <property type="entry name" value="SNRNA-ACTIVATING PROTEIN COMPLEX SUBUNIT 4"/>
    <property type="match status" value="1"/>
</dbReference>
<dbReference type="GO" id="GO:0001006">
    <property type="term" value="F:RNA polymerase III type 3 promoter sequence-specific DNA binding"/>
    <property type="evidence" value="ECO:0007669"/>
    <property type="project" value="TreeGrafter"/>
</dbReference>
<accession>A0A1J4JAB3</accession>
<evidence type="ECO:0000256" key="4">
    <source>
        <dbReference type="ARBA" id="ARBA00023242"/>
    </source>
</evidence>
<dbReference type="RefSeq" id="XP_068349255.1">
    <property type="nucleotide sequence ID" value="XM_068511600.1"/>
</dbReference>
<dbReference type="InterPro" id="IPR009057">
    <property type="entry name" value="Homeodomain-like_sf"/>
</dbReference>
<dbReference type="AlphaFoldDB" id="A0A1J4JAB3"/>
<reference evidence="7" key="1">
    <citation type="submission" date="2016-10" db="EMBL/GenBank/DDBJ databases">
        <authorList>
            <person name="Benchimol M."/>
            <person name="Almeida L.G."/>
            <person name="Vasconcelos A.T."/>
            <person name="Perreira-Neves A."/>
            <person name="Rosa I.A."/>
            <person name="Tasca T."/>
            <person name="Bogo M.R."/>
            <person name="de Souza W."/>
        </authorList>
    </citation>
    <scope>NUCLEOTIDE SEQUENCE [LARGE SCALE GENOMIC DNA]</scope>
    <source>
        <strain evidence="7">K</strain>
    </source>
</reference>
<feature type="domain" description="Myb-like" evidence="5">
    <location>
        <begin position="102"/>
        <end position="146"/>
    </location>
</feature>
<dbReference type="GO" id="GO:0042795">
    <property type="term" value="P:snRNA transcription by RNA polymerase II"/>
    <property type="evidence" value="ECO:0007669"/>
    <property type="project" value="TreeGrafter"/>
</dbReference>
<feature type="domain" description="Myb-like" evidence="5">
    <location>
        <begin position="147"/>
        <end position="194"/>
    </location>
</feature>
<evidence type="ECO:0000259" key="6">
    <source>
        <dbReference type="PROSITE" id="PS51294"/>
    </source>
</evidence>
<dbReference type="EMBL" id="MLAK01001198">
    <property type="protein sequence ID" value="OHS96118.1"/>
    <property type="molecule type" value="Genomic_DNA"/>
</dbReference>
<evidence type="ECO:0000256" key="3">
    <source>
        <dbReference type="ARBA" id="ARBA00023163"/>
    </source>
</evidence>
<evidence type="ECO:0000313" key="8">
    <source>
        <dbReference type="Proteomes" id="UP000179807"/>
    </source>
</evidence>
<dbReference type="SUPFAM" id="SSF46689">
    <property type="entry name" value="Homeodomain-like"/>
    <property type="match status" value="2"/>
</dbReference>
<dbReference type="PROSITE" id="PS50090">
    <property type="entry name" value="MYB_LIKE"/>
    <property type="match status" value="2"/>
</dbReference>
<dbReference type="VEuPathDB" id="TrichDB:TRFO_37731"/>
<dbReference type="OrthoDB" id="2143914at2759"/>
<dbReference type="InterPro" id="IPR017930">
    <property type="entry name" value="Myb_dom"/>
</dbReference>
<dbReference type="SMART" id="SM00717">
    <property type="entry name" value="SANT"/>
    <property type="match status" value="2"/>
</dbReference>
<dbReference type="PROSITE" id="PS51294">
    <property type="entry name" value="HTH_MYB"/>
    <property type="match status" value="1"/>
</dbReference>
<evidence type="ECO:0000313" key="7">
    <source>
        <dbReference type="EMBL" id="OHS96118.1"/>
    </source>
</evidence>
<evidence type="ECO:0000256" key="2">
    <source>
        <dbReference type="ARBA" id="ARBA00023125"/>
    </source>
</evidence>
<dbReference type="PANTHER" id="PTHR46621:SF1">
    <property type="entry name" value="SNRNA-ACTIVATING PROTEIN COMPLEX SUBUNIT 4"/>
    <property type="match status" value="1"/>
</dbReference>
<comment type="caution">
    <text evidence="7">The sequence shown here is derived from an EMBL/GenBank/DDBJ whole genome shotgun (WGS) entry which is preliminary data.</text>
</comment>
<evidence type="ECO:0000259" key="5">
    <source>
        <dbReference type="PROSITE" id="PS50090"/>
    </source>
</evidence>
<dbReference type="Proteomes" id="UP000179807">
    <property type="component" value="Unassembled WGS sequence"/>
</dbReference>
<dbReference type="Gene3D" id="1.10.10.60">
    <property type="entry name" value="Homeodomain-like"/>
    <property type="match status" value="2"/>
</dbReference>
<keyword evidence="2" id="KW-0238">DNA-binding</keyword>
<keyword evidence="8" id="KW-1185">Reference proteome</keyword>
<organism evidence="7 8">
    <name type="scientific">Tritrichomonas foetus</name>
    <dbReference type="NCBI Taxonomy" id="1144522"/>
    <lineage>
        <taxon>Eukaryota</taxon>
        <taxon>Metamonada</taxon>
        <taxon>Parabasalia</taxon>
        <taxon>Tritrichomonadida</taxon>
        <taxon>Tritrichomonadidae</taxon>
        <taxon>Tritrichomonas</taxon>
    </lineage>
</organism>
<keyword evidence="3" id="KW-0804">Transcription</keyword>
<dbReference type="InterPro" id="IPR001005">
    <property type="entry name" value="SANT/Myb"/>
</dbReference>
<dbReference type="GO" id="GO:0042796">
    <property type="term" value="P:snRNA transcription by RNA polymerase III"/>
    <property type="evidence" value="ECO:0007669"/>
    <property type="project" value="TreeGrafter"/>
</dbReference>
<dbReference type="Pfam" id="PF00249">
    <property type="entry name" value="Myb_DNA-binding"/>
    <property type="match status" value="1"/>
</dbReference>
<keyword evidence="1" id="KW-0805">Transcription regulation</keyword>
<protein>
    <submittedName>
        <fullName evidence="7">R2r3-MYB transcription factor</fullName>
    </submittedName>
</protein>
<sequence length="319" mass="36905">MGEPANWHTYIFNDLIKLYLKEGNNTISDEVLEETRSLIMQMLNKRVSPLHCKSHLMHKIGTSEPADRILTIMNISENPSKFAKNICKIDAKKKMKRKQIRKWAEIDDKRLLAGILIHGFDWQNVAKFVGNGMTFFQCSQRWNRVLNPSIEKGPWTVEEEKKLMDLVKHYGNKAWTTISKEMKTRSDVQCRYKYILIDKNGSSLKESQKSDHLMNNSLNEYDSINGNVGLNFLSMSFNQSCSASNNLYFQMPSFTQTVTSKMTSEVKNETPKMQIPNCHTNHNGKIENINESLFADIAKDDVYSFFNFDDPSEFDMINL</sequence>
<dbReference type="CDD" id="cd00167">
    <property type="entry name" value="SANT"/>
    <property type="match status" value="2"/>
</dbReference>
<keyword evidence="4" id="KW-0539">Nucleus</keyword>
<feature type="domain" description="HTH myb-type" evidence="6">
    <location>
        <begin position="147"/>
        <end position="202"/>
    </location>
</feature>